<evidence type="ECO:0000313" key="4">
    <source>
        <dbReference type="Proteomes" id="UP000005019"/>
    </source>
</evidence>
<keyword evidence="1" id="KW-0472">Membrane</keyword>
<keyword evidence="1" id="KW-0812">Transmembrane</keyword>
<evidence type="ECO:0000259" key="2">
    <source>
        <dbReference type="Pfam" id="PF19029"/>
    </source>
</evidence>
<evidence type="ECO:0000256" key="1">
    <source>
        <dbReference type="SAM" id="Phobius"/>
    </source>
</evidence>
<dbReference type="Pfam" id="PF19029">
    <property type="entry name" value="DUF883_C"/>
    <property type="match status" value="1"/>
</dbReference>
<dbReference type="InterPro" id="IPR043605">
    <property type="entry name" value="DUF883_C"/>
</dbReference>
<dbReference type="Proteomes" id="UP000005019">
    <property type="component" value="Unassembled WGS sequence"/>
</dbReference>
<dbReference type="RefSeq" id="WP_008059685.1">
    <property type="nucleotide sequence ID" value="NZ_AFHG01000036.1"/>
</dbReference>
<keyword evidence="4" id="KW-1185">Reference proteome</keyword>
<dbReference type="AlphaFoldDB" id="F5RA66"/>
<accession>F5RA66</accession>
<feature type="transmembrane region" description="Helical" evidence="1">
    <location>
        <begin position="77"/>
        <end position="94"/>
    </location>
</feature>
<feature type="domain" description="DUF883" evidence="2">
    <location>
        <begin position="68"/>
        <end position="95"/>
    </location>
</feature>
<evidence type="ECO:0000313" key="3">
    <source>
        <dbReference type="EMBL" id="EGK72382.1"/>
    </source>
</evidence>
<keyword evidence="1" id="KW-1133">Transmembrane helix</keyword>
<sequence>MNIETNPLHSALDSKKDGGVKDWRIQEAASDGATVPERVDASLDEAKTRLHNAGVALAGTTRRVADATQGYVNEHPWRAMALAAAAGLLAALLIRRH</sequence>
<protein>
    <recommendedName>
        <fullName evidence="2">DUF883 domain-containing protein</fullName>
    </recommendedName>
</protein>
<name>F5RA66_METUF</name>
<comment type="caution">
    <text evidence="3">The sequence shown here is derived from an EMBL/GenBank/DDBJ whole genome shotgun (WGS) entry which is preliminary data.</text>
</comment>
<dbReference type="STRING" id="1000565.METUNv1_01146"/>
<organism evidence="3 4">
    <name type="scientific">Methyloversatilis universalis (strain ATCC BAA-1314 / DSM 25237 / JCM 13912 / CCUG 52030 / FAM5)</name>
    <dbReference type="NCBI Taxonomy" id="1000565"/>
    <lineage>
        <taxon>Bacteria</taxon>
        <taxon>Pseudomonadati</taxon>
        <taxon>Pseudomonadota</taxon>
        <taxon>Betaproteobacteria</taxon>
        <taxon>Nitrosomonadales</taxon>
        <taxon>Sterolibacteriaceae</taxon>
        <taxon>Methyloversatilis</taxon>
    </lineage>
</organism>
<reference evidence="3 4" key="1">
    <citation type="journal article" date="2011" name="J. Bacteriol.">
        <title>Genome sequence of Methyloversatilis universalis FAM5T, a methylotrophic representative of the order Rhodocyclales.</title>
        <authorList>
            <person name="Kittichotirat W."/>
            <person name="Good N.M."/>
            <person name="Hall R."/>
            <person name="Bringel F."/>
            <person name="Lajus A."/>
            <person name="Medigue C."/>
            <person name="Smalley N.E."/>
            <person name="Beck D."/>
            <person name="Bumgarner R."/>
            <person name="Vuilleumier S."/>
            <person name="Kalyuzhnaya M.G."/>
        </authorList>
    </citation>
    <scope>NUCLEOTIDE SEQUENCE [LARGE SCALE GENOMIC DNA]</scope>
    <source>
        <strain evidence="4">ATCC BAA-1314 / JCM 13912 / FAM5</strain>
    </source>
</reference>
<gene>
    <name evidence="3" type="ORF">METUNv1_01146</name>
</gene>
<proteinExistence type="predicted"/>
<dbReference type="EMBL" id="AFHG01000036">
    <property type="protein sequence ID" value="EGK72382.1"/>
    <property type="molecule type" value="Genomic_DNA"/>
</dbReference>